<evidence type="ECO:0000256" key="1">
    <source>
        <dbReference type="ARBA" id="ARBA00008007"/>
    </source>
</evidence>
<dbReference type="AlphaFoldDB" id="A0A929L0I0"/>
<dbReference type="SUPFAM" id="SSF53271">
    <property type="entry name" value="PRTase-like"/>
    <property type="match status" value="1"/>
</dbReference>
<dbReference type="EMBL" id="JADFFL010000009">
    <property type="protein sequence ID" value="MBE9664000.1"/>
    <property type="molecule type" value="Genomic_DNA"/>
</dbReference>
<dbReference type="CDD" id="cd06223">
    <property type="entry name" value="PRTases_typeI"/>
    <property type="match status" value="1"/>
</dbReference>
<keyword evidence="4" id="KW-1185">Reference proteome</keyword>
<feature type="domain" description="Phosphoribosyltransferase" evidence="2">
    <location>
        <begin position="139"/>
        <end position="228"/>
    </location>
</feature>
<dbReference type="Proteomes" id="UP000622475">
    <property type="component" value="Unassembled WGS sequence"/>
</dbReference>
<dbReference type="PANTHER" id="PTHR47505:SF1">
    <property type="entry name" value="DNA UTILIZATION PROTEIN YHGH"/>
    <property type="match status" value="1"/>
</dbReference>
<comment type="caution">
    <text evidence="3">The sequence shown here is derived from an EMBL/GenBank/DDBJ whole genome shotgun (WGS) entry which is preliminary data.</text>
</comment>
<name>A0A929L0I0_9SPHI</name>
<dbReference type="Gene3D" id="3.40.50.2020">
    <property type="match status" value="1"/>
</dbReference>
<dbReference type="PANTHER" id="PTHR47505">
    <property type="entry name" value="DNA UTILIZATION PROTEIN YHGH"/>
    <property type="match status" value="1"/>
</dbReference>
<protein>
    <submittedName>
        <fullName evidence="3">ComF family protein</fullName>
    </submittedName>
</protein>
<dbReference type="InterPro" id="IPR000836">
    <property type="entry name" value="PRTase_dom"/>
</dbReference>
<accession>A0A929L0I0</accession>
<proteinExistence type="inferred from homology"/>
<organism evidence="3 4">
    <name type="scientific">Mucilaginibacter myungsuensis</name>
    <dbReference type="NCBI Taxonomy" id="649104"/>
    <lineage>
        <taxon>Bacteria</taxon>
        <taxon>Pseudomonadati</taxon>
        <taxon>Bacteroidota</taxon>
        <taxon>Sphingobacteriia</taxon>
        <taxon>Sphingobacteriales</taxon>
        <taxon>Sphingobacteriaceae</taxon>
        <taxon>Mucilaginibacter</taxon>
    </lineage>
</organism>
<reference evidence="3" key="1">
    <citation type="submission" date="2020-10" db="EMBL/GenBank/DDBJ databases">
        <title>Mucilaginibacter mali sp. nov., isolated from rhizosphere soil of apple orchard.</title>
        <authorList>
            <person name="Lee J.-S."/>
            <person name="Kim H.S."/>
            <person name="Kim J.-S."/>
        </authorList>
    </citation>
    <scope>NUCLEOTIDE SEQUENCE</scope>
    <source>
        <strain evidence="3">KCTC 22746</strain>
    </source>
</reference>
<dbReference type="Pfam" id="PF00156">
    <property type="entry name" value="Pribosyltran"/>
    <property type="match status" value="1"/>
</dbReference>
<dbReference type="RefSeq" id="WP_194113249.1">
    <property type="nucleotide sequence ID" value="NZ_JADFFL010000009.1"/>
</dbReference>
<comment type="similarity">
    <text evidence="1">Belongs to the ComF/GntX family.</text>
</comment>
<gene>
    <name evidence="3" type="ORF">IRJ16_19105</name>
</gene>
<dbReference type="InterPro" id="IPR029057">
    <property type="entry name" value="PRTase-like"/>
</dbReference>
<sequence length="232" mass="25998">MNFLRRYWSDFVALLFPELCYACNNSLVAHEDLICTECLYNLPYTDFHHQPDNIVAKQFWGKVKLDGAYALCYFTKGGKVQQLVHSLKYRNAPQIGNKLGALAGQRMAESTHFKHFDAVIPVPLHKSRLRKRGYNQSRHFAEGIAEALGTVVSINDLIRTKATQTQTHKTRFERSANMKEVFAVKDVSALTNKHVLLVDDVVTTGATLESCANVLLAIPGLKLSIATIAYAE</sequence>
<evidence type="ECO:0000259" key="2">
    <source>
        <dbReference type="Pfam" id="PF00156"/>
    </source>
</evidence>
<evidence type="ECO:0000313" key="3">
    <source>
        <dbReference type="EMBL" id="MBE9664000.1"/>
    </source>
</evidence>
<dbReference type="InterPro" id="IPR051910">
    <property type="entry name" value="ComF/GntX_DNA_util-trans"/>
</dbReference>
<evidence type="ECO:0000313" key="4">
    <source>
        <dbReference type="Proteomes" id="UP000622475"/>
    </source>
</evidence>